<dbReference type="AlphaFoldDB" id="A0A0R3TGJ8"/>
<name>A0A0R3TGJ8_RODNA</name>
<reference evidence="1" key="1">
    <citation type="submission" date="2017-02" db="UniProtKB">
        <authorList>
            <consortium name="WormBaseParasite"/>
        </authorList>
    </citation>
    <scope>IDENTIFICATION</scope>
</reference>
<protein>
    <submittedName>
        <fullName evidence="1">UmuC domain-containing protein</fullName>
    </submittedName>
</protein>
<sequence>MRLPVGALPQLGFVCVAAGNPAICVNGLSTDGGAVAWCLAHQRCGSPGLLLSPSATTTVVEWVRGHGLRGVFTRLTSPVYSVWVSKANTCHEALTPGSLGEWVHLLEQKPTSLRVHSLLREVCARAAALLVTLDNCYRSQSALRRRRVLQMSALSTFDGDLPTMVITGNGESGFDSGEGA</sequence>
<proteinExistence type="predicted"/>
<accession>A0A0R3TGJ8</accession>
<dbReference type="WBParaSite" id="HNAJ_0000618901-mRNA-1">
    <property type="protein sequence ID" value="HNAJ_0000618901-mRNA-1"/>
    <property type="gene ID" value="HNAJ_0000618901"/>
</dbReference>
<organism evidence="1">
    <name type="scientific">Rodentolepis nana</name>
    <name type="common">Dwarf tapeworm</name>
    <name type="synonym">Hymenolepis nana</name>
    <dbReference type="NCBI Taxonomy" id="102285"/>
    <lineage>
        <taxon>Eukaryota</taxon>
        <taxon>Metazoa</taxon>
        <taxon>Spiralia</taxon>
        <taxon>Lophotrochozoa</taxon>
        <taxon>Platyhelminthes</taxon>
        <taxon>Cestoda</taxon>
        <taxon>Eucestoda</taxon>
        <taxon>Cyclophyllidea</taxon>
        <taxon>Hymenolepididae</taxon>
        <taxon>Rodentolepis</taxon>
    </lineage>
</organism>
<evidence type="ECO:0000313" key="1">
    <source>
        <dbReference type="WBParaSite" id="HNAJ_0000618901-mRNA-1"/>
    </source>
</evidence>